<organism evidence="5 6">
    <name type="scientific">Vitis vinifera</name>
    <name type="common">Grape</name>
    <dbReference type="NCBI Taxonomy" id="29760"/>
    <lineage>
        <taxon>Eukaryota</taxon>
        <taxon>Viridiplantae</taxon>
        <taxon>Streptophyta</taxon>
        <taxon>Embryophyta</taxon>
        <taxon>Tracheophyta</taxon>
        <taxon>Spermatophyta</taxon>
        <taxon>Magnoliopsida</taxon>
        <taxon>eudicotyledons</taxon>
        <taxon>Gunneridae</taxon>
        <taxon>Pentapetalae</taxon>
        <taxon>rosids</taxon>
        <taxon>Vitales</taxon>
        <taxon>Vitaceae</taxon>
        <taxon>Viteae</taxon>
        <taxon>Vitis</taxon>
    </lineage>
</organism>
<dbReference type="InterPro" id="IPR011050">
    <property type="entry name" value="Pectin_lyase_fold/virulence"/>
</dbReference>
<dbReference type="GO" id="GO:0004650">
    <property type="term" value="F:polygalacturonase activity"/>
    <property type="evidence" value="ECO:0007669"/>
    <property type="project" value="InterPro"/>
</dbReference>
<name>F6HXC5_VITVI</name>
<dbReference type="PaxDb" id="29760-VIT_09s0002g06630.t01"/>
<reference evidence="6" key="1">
    <citation type="journal article" date="2007" name="Nature">
        <title>The grapevine genome sequence suggests ancestral hexaploidization in major angiosperm phyla.</title>
        <authorList>
            <consortium name="The French-Italian Public Consortium for Grapevine Genome Characterization."/>
            <person name="Jaillon O."/>
            <person name="Aury J.-M."/>
            <person name="Noel B."/>
            <person name="Policriti A."/>
            <person name="Clepet C."/>
            <person name="Casagrande A."/>
            <person name="Choisne N."/>
            <person name="Aubourg S."/>
            <person name="Vitulo N."/>
            <person name="Jubin C."/>
            <person name="Vezzi A."/>
            <person name="Legeai F."/>
            <person name="Hugueney P."/>
            <person name="Dasilva C."/>
            <person name="Horner D."/>
            <person name="Mica E."/>
            <person name="Jublot D."/>
            <person name="Poulain J."/>
            <person name="Bruyere C."/>
            <person name="Billault A."/>
            <person name="Segurens B."/>
            <person name="Gouyvenoux M."/>
            <person name="Ugarte E."/>
            <person name="Cattonaro F."/>
            <person name="Anthouard V."/>
            <person name="Vico V."/>
            <person name="Del Fabbro C."/>
            <person name="Alaux M."/>
            <person name="Di Gaspero G."/>
            <person name="Dumas V."/>
            <person name="Felice N."/>
            <person name="Paillard S."/>
            <person name="Juman I."/>
            <person name="Moroldo M."/>
            <person name="Scalabrin S."/>
            <person name="Canaguier A."/>
            <person name="Le Clainche I."/>
            <person name="Malacrida G."/>
            <person name="Durand E."/>
            <person name="Pesole G."/>
            <person name="Laucou V."/>
            <person name="Chatelet P."/>
            <person name="Merdinoglu D."/>
            <person name="Delledonne M."/>
            <person name="Pezzotti M."/>
            <person name="Lecharny A."/>
            <person name="Scarpelli C."/>
            <person name="Artiguenave F."/>
            <person name="Pe M.E."/>
            <person name="Valle G."/>
            <person name="Morgante M."/>
            <person name="Caboche M."/>
            <person name="Adam-Blondon A.-F."/>
            <person name="Weissenbach J."/>
            <person name="Quetier F."/>
            <person name="Wincker P."/>
        </authorList>
    </citation>
    <scope>NUCLEOTIDE SEQUENCE [LARGE SCALE GENOMIC DNA]</scope>
    <source>
        <strain evidence="6">cv. Pinot noir / PN40024</strain>
    </source>
</reference>
<evidence type="ECO:0008006" key="7">
    <source>
        <dbReference type="Google" id="ProtNLM"/>
    </source>
</evidence>
<keyword evidence="6" id="KW-1185">Reference proteome</keyword>
<protein>
    <recommendedName>
        <fullName evidence="7">Polygalacturonase</fullName>
    </recommendedName>
</protein>
<evidence type="ECO:0000256" key="3">
    <source>
        <dbReference type="ARBA" id="ARBA00023295"/>
    </source>
</evidence>
<evidence type="ECO:0000256" key="2">
    <source>
        <dbReference type="ARBA" id="ARBA00022801"/>
    </source>
</evidence>
<dbReference type="Gene3D" id="2.160.20.10">
    <property type="entry name" value="Single-stranded right-handed beta-helix, Pectin lyase-like"/>
    <property type="match status" value="1"/>
</dbReference>
<dbReference type="GO" id="GO:0005975">
    <property type="term" value="P:carbohydrate metabolic process"/>
    <property type="evidence" value="ECO:0007669"/>
    <property type="project" value="InterPro"/>
</dbReference>
<keyword evidence="3 4" id="KW-0326">Glycosidase</keyword>
<accession>F6HXC5</accession>
<dbReference type="FunFam" id="2.160.20.10:FF:000201">
    <property type="entry name" value="Uncharacterized protein"/>
    <property type="match status" value="1"/>
</dbReference>
<gene>
    <name evidence="5" type="ordered locus">VIT_09s0002g06630</name>
</gene>
<dbReference type="AlphaFoldDB" id="F6HXC5"/>
<evidence type="ECO:0000313" key="5">
    <source>
        <dbReference type="EMBL" id="CCB59595.1"/>
    </source>
</evidence>
<dbReference type="InParanoid" id="F6HXC5"/>
<keyword evidence="2 4" id="KW-0378">Hydrolase</keyword>
<dbReference type="Proteomes" id="UP000009183">
    <property type="component" value="Chromosome 9"/>
</dbReference>
<dbReference type="EMBL" id="FN596494">
    <property type="protein sequence ID" value="CCB59595.1"/>
    <property type="molecule type" value="Genomic_DNA"/>
</dbReference>
<evidence type="ECO:0000256" key="1">
    <source>
        <dbReference type="ARBA" id="ARBA00008834"/>
    </source>
</evidence>
<proteinExistence type="inferred from homology"/>
<dbReference type="SUPFAM" id="SSF51126">
    <property type="entry name" value="Pectin lyase-like"/>
    <property type="match status" value="1"/>
</dbReference>
<dbReference type="InterPro" id="IPR000743">
    <property type="entry name" value="Glyco_hydro_28"/>
</dbReference>
<sequence length="91" mass="9667">MALIFPTQLTFTFMTLPLELKSAVQISDVSFTGFWGTSATDDAIKLSCIETVGCANITVDDISIKSASGNGETYSCINAHGTVNKTFPPLT</sequence>
<evidence type="ECO:0000313" key="6">
    <source>
        <dbReference type="Proteomes" id="UP000009183"/>
    </source>
</evidence>
<dbReference type="Pfam" id="PF00295">
    <property type="entry name" value="Glyco_hydro_28"/>
    <property type="match status" value="1"/>
</dbReference>
<evidence type="ECO:0000256" key="4">
    <source>
        <dbReference type="RuleBase" id="RU361169"/>
    </source>
</evidence>
<dbReference type="InterPro" id="IPR012334">
    <property type="entry name" value="Pectin_lyas_fold"/>
</dbReference>
<comment type="similarity">
    <text evidence="1 4">Belongs to the glycosyl hydrolase 28 family.</text>
</comment>
<dbReference type="HOGENOM" id="CLU_2431480_0_0_1"/>